<gene>
    <name evidence="1" type="ORF">K0T92_18290</name>
</gene>
<dbReference type="EMBL" id="JAHZIJ010000015">
    <property type="protein sequence ID" value="MBW7476671.1"/>
    <property type="molecule type" value="Genomic_DNA"/>
</dbReference>
<dbReference type="SUPFAM" id="SSF52540">
    <property type="entry name" value="P-loop containing nucleoside triphosphate hydrolases"/>
    <property type="match status" value="1"/>
</dbReference>
<sequence length="630" mass="73524">MGYVTDTSTEDWLSSVSQTIRGTGFHVNEEGELCKLEKGELKPLCNFIFRPVEKIKRVDNQGIAKEYKYVFEGGLKREQKLDRVEILISDLENHKWIKKNWDVFCKVYSNERHNYSSIQDYIYLSARNIPEKIEYDTIGWHYFDKNWFFLHSEGIIGSIERNIGTTNTEFVFKRNLSLTPKDAFLESLNMLDICDHKLSYSLLSYLLTSIITTPLLASNELAPNYLLWIVGQTGYGKTTFSTFFTSIYEKTNLARPDAHKTKTIMPGIKEHKDCVFVIDDFGTSKTKQNEYSVINKIEDIIRNMTDRQLSSLNISDGMVLITGEKFLDTHNRNESSKKRIIRAKMDNLFNREDTQTYDAAKSKLFMKYKDERHLPTSITYYLEWLCEQLNSAFIDEYKKDFEALRTELGEKYGSHGRYTDSFTHQIIAFNFYMSYGKERGFITPEDFVNKCKKAKQIFGELLEDQNKTIFDPQVELFLQSLRELISTEEIRVELNGRSLNFDKKVFGVVTTEKGQEVLKLDWETIYRQAVDSIEKSQGSHKLIGNKLLAKLLDEYNLICFNENGTTTQFWNISTRTLIKERCRVINFRTNMIPDIMEVIKKLNKKSQTEGFSLTLSGASNKSKQRKKRDW</sequence>
<name>A0ABS7D9W9_9BACL</name>
<proteinExistence type="predicted"/>
<dbReference type="Proteomes" id="UP000812277">
    <property type="component" value="Unassembled WGS sequence"/>
</dbReference>
<organism evidence="1 2">
    <name type="scientific">Paenibacillus oenotherae</name>
    <dbReference type="NCBI Taxonomy" id="1435645"/>
    <lineage>
        <taxon>Bacteria</taxon>
        <taxon>Bacillati</taxon>
        <taxon>Bacillota</taxon>
        <taxon>Bacilli</taxon>
        <taxon>Bacillales</taxon>
        <taxon>Paenibacillaceae</taxon>
        <taxon>Paenibacillus</taxon>
    </lineage>
</organism>
<evidence type="ECO:0008006" key="3">
    <source>
        <dbReference type="Google" id="ProtNLM"/>
    </source>
</evidence>
<evidence type="ECO:0000313" key="2">
    <source>
        <dbReference type="Proteomes" id="UP000812277"/>
    </source>
</evidence>
<accession>A0ABS7D9W9</accession>
<dbReference type="InterPro" id="IPR027417">
    <property type="entry name" value="P-loop_NTPase"/>
</dbReference>
<reference evidence="1 2" key="1">
    <citation type="submission" date="2021-07" db="EMBL/GenBank/DDBJ databases">
        <title>Paenibacillus radiodurans sp. nov., isolated from the southeastern edge of Tengger Desert.</title>
        <authorList>
            <person name="Zhang G."/>
        </authorList>
    </citation>
    <scope>NUCLEOTIDE SEQUENCE [LARGE SCALE GENOMIC DNA]</scope>
    <source>
        <strain evidence="1 2">DT7-4</strain>
    </source>
</reference>
<protein>
    <recommendedName>
        <fullName evidence="3">DUF927 domain-containing protein</fullName>
    </recommendedName>
</protein>
<dbReference type="RefSeq" id="WP_219873916.1">
    <property type="nucleotide sequence ID" value="NZ_JAHZIJ010000015.1"/>
</dbReference>
<keyword evidence="2" id="KW-1185">Reference proteome</keyword>
<comment type="caution">
    <text evidence="1">The sequence shown here is derived from an EMBL/GenBank/DDBJ whole genome shotgun (WGS) entry which is preliminary data.</text>
</comment>
<evidence type="ECO:0000313" key="1">
    <source>
        <dbReference type="EMBL" id="MBW7476671.1"/>
    </source>
</evidence>